<reference evidence="1 2" key="1">
    <citation type="submission" date="2020-08" db="EMBL/GenBank/DDBJ databases">
        <title>Genome sequence of Tessaracoccus defluvii JCM 17540T.</title>
        <authorList>
            <person name="Hyun D.-W."/>
            <person name="Bae J.-W."/>
        </authorList>
    </citation>
    <scope>NUCLEOTIDE SEQUENCE [LARGE SCALE GENOMIC DNA]</scope>
    <source>
        <strain evidence="1 2">JCM 17540</strain>
    </source>
</reference>
<keyword evidence="2" id="KW-1185">Reference proteome</keyword>
<sequence length="76" mass="8771">MTVIDLRPLRHVEVEQEEASGRRLTVRHLVRGHWTQQAHGPGRLLRRLQWVAPYIKGPSGAPLKTSTARVMVWRRA</sequence>
<accession>A0A7H0HA94</accession>
<evidence type="ECO:0000313" key="2">
    <source>
        <dbReference type="Proteomes" id="UP000516117"/>
    </source>
</evidence>
<gene>
    <name evidence="1" type="ORF">H9L22_03410</name>
</gene>
<organism evidence="1 2">
    <name type="scientific">Tessaracoccus defluvii</name>
    <dbReference type="NCBI Taxonomy" id="1285901"/>
    <lineage>
        <taxon>Bacteria</taxon>
        <taxon>Bacillati</taxon>
        <taxon>Actinomycetota</taxon>
        <taxon>Actinomycetes</taxon>
        <taxon>Propionibacteriales</taxon>
        <taxon>Propionibacteriaceae</taxon>
        <taxon>Tessaracoccus</taxon>
    </lineage>
</organism>
<dbReference type="AlphaFoldDB" id="A0A7H0HA94"/>
<dbReference type="InterPro" id="IPR058915">
    <property type="entry name" value="AcrVA2-like"/>
</dbReference>
<name>A0A7H0HA94_9ACTN</name>
<proteinExistence type="predicted"/>
<dbReference type="Pfam" id="PF26125">
    <property type="entry name" value="AcrVA2-like"/>
    <property type="match status" value="1"/>
</dbReference>
<dbReference type="KEGG" id="tdf:H9L22_03410"/>
<dbReference type="EMBL" id="CP060789">
    <property type="protein sequence ID" value="QNP57460.1"/>
    <property type="molecule type" value="Genomic_DNA"/>
</dbReference>
<protein>
    <submittedName>
        <fullName evidence="1">Uncharacterized protein</fullName>
    </submittedName>
</protein>
<dbReference type="Proteomes" id="UP000516117">
    <property type="component" value="Chromosome"/>
</dbReference>
<evidence type="ECO:0000313" key="1">
    <source>
        <dbReference type="EMBL" id="QNP57460.1"/>
    </source>
</evidence>